<dbReference type="EMBL" id="LS483476">
    <property type="protein sequence ID" value="SQI61526.1"/>
    <property type="molecule type" value="Genomic_DNA"/>
</dbReference>
<feature type="domain" description="Endospore appendages core" evidence="1">
    <location>
        <begin position="8"/>
        <end position="131"/>
    </location>
</feature>
<dbReference type="AlphaFoldDB" id="A0A2X4WBI8"/>
<organism evidence="2 3">
    <name type="scientific">Lederbergia lenta</name>
    <name type="common">Bacillus lentus</name>
    <dbReference type="NCBI Taxonomy" id="1467"/>
    <lineage>
        <taxon>Bacteria</taxon>
        <taxon>Bacillati</taxon>
        <taxon>Bacillota</taxon>
        <taxon>Bacilli</taxon>
        <taxon>Bacillales</taxon>
        <taxon>Bacillaceae</taxon>
        <taxon>Lederbergia</taxon>
    </lineage>
</organism>
<reference evidence="2 3" key="1">
    <citation type="submission" date="2018-06" db="EMBL/GenBank/DDBJ databases">
        <authorList>
            <consortium name="Pathogen Informatics"/>
            <person name="Doyle S."/>
        </authorList>
    </citation>
    <scope>NUCLEOTIDE SEQUENCE [LARGE SCALE GENOMIC DNA]</scope>
    <source>
        <strain evidence="2 3">NCTC4824</strain>
    </source>
</reference>
<name>A0A2X4WBI8_LEDLE</name>
<proteinExistence type="predicted"/>
<evidence type="ECO:0000259" key="1">
    <source>
        <dbReference type="Pfam" id="PF13157"/>
    </source>
</evidence>
<evidence type="ECO:0000313" key="3">
    <source>
        <dbReference type="Proteomes" id="UP000249134"/>
    </source>
</evidence>
<dbReference type="Pfam" id="PF13157">
    <property type="entry name" value="Enas"/>
    <property type="match status" value="1"/>
</dbReference>
<keyword evidence="3" id="KW-1185">Reference proteome</keyword>
<gene>
    <name evidence="2" type="ORF">NCTC4824_03270</name>
</gene>
<dbReference type="KEGG" id="blen:NCTC4824_03270"/>
<protein>
    <recommendedName>
        <fullName evidence="1">Endospore appendages core domain-containing protein</fullName>
    </recommendedName>
</protein>
<evidence type="ECO:0000313" key="2">
    <source>
        <dbReference type="EMBL" id="SQI61526.1"/>
    </source>
</evidence>
<accession>A0A2X4WBI8</accession>
<dbReference type="InterPro" id="IPR025055">
    <property type="entry name" value="Ena_core"/>
</dbReference>
<dbReference type="RefSeq" id="WP_066146845.1">
    <property type="nucleotide sequence ID" value="NZ_CBCSGM010000011.1"/>
</dbReference>
<dbReference type="Proteomes" id="UP000249134">
    <property type="component" value="Chromosome 1"/>
</dbReference>
<sequence length="132" mass="14977">MRDDCNLHKNIELKAVSDEFCGKIRIACPNSHSIKPHVEEVWSFVGETDIYIMATVTIQLESHCGDNCSPFVVSVFFGDDCCKKDLTFINQHETKSITVKDLRRVIAKCPPSQSKDRGICKAKYHIKANYLI</sequence>